<name>A0AAD6MN14_9ROSI</name>
<gene>
    <name evidence="3" type="ORF">NC653_021336</name>
</gene>
<proteinExistence type="predicted"/>
<dbReference type="Gene3D" id="3.40.630.30">
    <property type="match status" value="1"/>
</dbReference>
<dbReference type="InterPro" id="IPR016181">
    <property type="entry name" value="Acyl_CoA_acyltransferase"/>
</dbReference>
<sequence>MAAAIPVSVSLILSSDSQPSQSLPVILSPSNIQHPFLSLHKSFNFSSRFRVSSKCSSPSPSSSTTTTTTSTETETETSSASTTYSYLEDSYKTGRFLSNEEIEKLNALQNFRYYQQLETGSMCVRLMKPEEMDITVKLLADSFVESMLLPVGYVSLLRYLVKQYLIERRAAMPHAVTLIGFYKGKQEMNTGEEKEDLEELAGTVEVCFDKRGANTSPPTPTSPKDAPYICNMAVKQSLRRRGIGWNLLKASEELISQMSSVRDVYLHCRMIDLAPLNMYTKAGYNIVKTDSIRVLLMLQRRKHLMCKKLAVLKNPSELDIPGSDTELSSQLDMLKN</sequence>
<dbReference type="Pfam" id="PF00583">
    <property type="entry name" value="Acetyltransf_1"/>
    <property type="match status" value="1"/>
</dbReference>
<dbReference type="PANTHER" id="PTHR47489">
    <property type="entry name" value="ACYL-COA N-ACYLTRANSFERASES (NAT) SUPERFAMILY PROTEIN"/>
    <property type="match status" value="1"/>
</dbReference>
<dbReference type="CDD" id="cd04301">
    <property type="entry name" value="NAT_SF"/>
    <property type="match status" value="1"/>
</dbReference>
<protein>
    <recommendedName>
        <fullName evidence="2">N-acetyltransferase domain-containing protein</fullName>
    </recommendedName>
</protein>
<organism evidence="3 4">
    <name type="scientific">Populus alba x Populus x berolinensis</name>
    <dbReference type="NCBI Taxonomy" id="444605"/>
    <lineage>
        <taxon>Eukaryota</taxon>
        <taxon>Viridiplantae</taxon>
        <taxon>Streptophyta</taxon>
        <taxon>Embryophyta</taxon>
        <taxon>Tracheophyta</taxon>
        <taxon>Spermatophyta</taxon>
        <taxon>Magnoliopsida</taxon>
        <taxon>eudicotyledons</taxon>
        <taxon>Gunneridae</taxon>
        <taxon>Pentapetalae</taxon>
        <taxon>rosids</taxon>
        <taxon>fabids</taxon>
        <taxon>Malpighiales</taxon>
        <taxon>Salicaceae</taxon>
        <taxon>Saliceae</taxon>
        <taxon>Populus</taxon>
    </lineage>
</organism>
<feature type="region of interest" description="Disordered" evidence="1">
    <location>
        <begin position="52"/>
        <end position="81"/>
    </location>
</feature>
<evidence type="ECO:0000256" key="1">
    <source>
        <dbReference type="SAM" id="MobiDB-lite"/>
    </source>
</evidence>
<evidence type="ECO:0000313" key="4">
    <source>
        <dbReference type="Proteomes" id="UP001164929"/>
    </source>
</evidence>
<dbReference type="AlphaFoldDB" id="A0AAD6MN14"/>
<dbReference type="InterPro" id="IPR000182">
    <property type="entry name" value="GNAT_dom"/>
</dbReference>
<dbReference type="GO" id="GO:0016747">
    <property type="term" value="F:acyltransferase activity, transferring groups other than amino-acyl groups"/>
    <property type="evidence" value="ECO:0007669"/>
    <property type="project" value="InterPro"/>
</dbReference>
<dbReference type="PANTHER" id="PTHR47489:SF2">
    <property type="entry name" value="GCN5-RELATED N-ACETYLTRANSFERASE 5, CHLOROPLASTIC"/>
    <property type="match status" value="1"/>
</dbReference>
<dbReference type="EMBL" id="JAQIZT010000008">
    <property type="protein sequence ID" value="KAJ6988381.1"/>
    <property type="molecule type" value="Genomic_DNA"/>
</dbReference>
<comment type="caution">
    <text evidence="3">The sequence shown here is derived from an EMBL/GenBank/DDBJ whole genome shotgun (WGS) entry which is preliminary data.</text>
</comment>
<evidence type="ECO:0000259" key="2">
    <source>
        <dbReference type="Pfam" id="PF00583"/>
    </source>
</evidence>
<keyword evidence="4" id="KW-1185">Reference proteome</keyword>
<dbReference type="Proteomes" id="UP001164929">
    <property type="component" value="Chromosome 8"/>
</dbReference>
<accession>A0AAD6MN14</accession>
<evidence type="ECO:0000313" key="3">
    <source>
        <dbReference type="EMBL" id="KAJ6988381.1"/>
    </source>
</evidence>
<feature type="domain" description="N-acetyltransferase" evidence="2">
    <location>
        <begin position="196"/>
        <end position="284"/>
    </location>
</feature>
<dbReference type="SUPFAM" id="SSF55729">
    <property type="entry name" value="Acyl-CoA N-acyltransferases (Nat)"/>
    <property type="match status" value="1"/>
</dbReference>
<reference evidence="3" key="1">
    <citation type="journal article" date="2023" name="Mol. Ecol. Resour.">
        <title>Chromosome-level genome assembly of a triploid poplar Populus alba 'Berolinensis'.</title>
        <authorList>
            <person name="Chen S."/>
            <person name="Yu Y."/>
            <person name="Wang X."/>
            <person name="Wang S."/>
            <person name="Zhang T."/>
            <person name="Zhou Y."/>
            <person name="He R."/>
            <person name="Meng N."/>
            <person name="Wang Y."/>
            <person name="Liu W."/>
            <person name="Liu Z."/>
            <person name="Liu J."/>
            <person name="Guo Q."/>
            <person name="Huang H."/>
            <person name="Sederoff R.R."/>
            <person name="Wang G."/>
            <person name="Qu G."/>
            <person name="Chen S."/>
        </authorList>
    </citation>
    <scope>NUCLEOTIDE SEQUENCE</scope>
    <source>
        <strain evidence="3">SC-2020</strain>
    </source>
</reference>